<keyword evidence="2" id="KW-1185">Reference proteome</keyword>
<gene>
    <name evidence="1" type="ORF">L6452_32502</name>
</gene>
<comment type="caution">
    <text evidence="1">The sequence shown here is derived from an EMBL/GenBank/DDBJ whole genome shotgun (WGS) entry which is preliminary data.</text>
</comment>
<dbReference type="EMBL" id="CM042057">
    <property type="protein sequence ID" value="KAI3692681.1"/>
    <property type="molecule type" value="Genomic_DNA"/>
</dbReference>
<sequence>MPCARSGQRSDGRAGDKVPKQTEGCFRCGKPGHFAAECRSSAIKGKPTRDASFYKKKAEYYTQRSLMAEQQNLETDESSDEGDNNALFCGMTEVHSSDDKSELDKKLSFFERETRLLTQEKDKLYLERKSLVSEHIVEKKGLKEKKFKLDQTLKDKVKELKNSESDRLNAISLKYFFQKEREVLHQDFFNRDLLIKRYEDAQKVHEKVNTQIGRRGIGFDDIDPYTGNKRNKSLANIFCPGQFLKPSLPNLLSTFKRRITSEGPHLRKPLQMLNVWYENNDLPSALPSKRKSIPKKYLSQKQIGVFKFGHPETQTQMDFMCMMVPKKELSSDAPEFVPASVEEKLFKRFLESDLRRTYENHFLNQPYLTSEIEEIFEQDLLNCLSVLMVIPCISKYLNVPKDTTNEQSDVFPESHALIHKDFLDTDPESESESSVEVETSSMELEMVTCGLEEYRLPSGILNKIVAPKRRTTGIPIWPDFLDMCLQAKTSIEVENLKNEKIKITQTSKAPKPVNLTKPFQEKLTWQQKAKWPKIDKSNASVAVNARKEGRQGRVHLQSHPRGVFDKRQPRLDNVFCKKKPKSKMGCCKSCSVPSFDNFNEIFKKFTSEVPHCKCFDLVHALNQHFSRPSCFISHPKPENAKFKGENEQNGTSIKEDKSKIKGVKASLKTPNKPGPIWKWVPKYF</sequence>
<protein>
    <submittedName>
        <fullName evidence="1">Uncharacterized protein</fullName>
    </submittedName>
</protein>
<accession>A0ACB8Z5M4</accession>
<reference evidence="2" key="1">
    <citation type="journal article" date="2022" name="Mol. Ecol. Resour.">
        <title>The genomes of chicory, endive, great burdock and yacon provide insights into Asteraceae palaeo-polyploidization history and plant inulin production.</title>
        <authorList>
            <person name="Fan W."/>
            <person name="Wang S."/>
            <person name="Wang H."/>
            <person name="Wang A."/>
            <person name="Jiang F."/>
            <person name="Liu H."/>
            <person name="Zhao H."/>
            <person name="Xu D."/>
            <person name="Zhang Y."/>
        </authorList>
    </citation>
    <scope>NUCLEOTIDE SEQUENCE [LARGE SCALE GENOMIC DNA]</scope>
    <source>
        <strain evidence="2">cv. Niubang</strain>
    </source>
</reference>
<organism evidence="1 2">
    <name type="scientific">Arctium lappa</name>
    <name type="common">Greater burdock</name>
    <name type="synonym">Lappa major</name>
    <dbReference type="NCBI Taxonomy" id="4217"/>
    <lineage>
        <taxon>Eukaryota</taxon>
        <taxon>Viridiplantae</taxon>
        <taxon>Streptophyta</taxon>
        <taxon>Embryophyta</taxon>
        <taxon>Tracheophyta</taxon>
        <taxon>Spermatophyta</taxon>
        <taxon>Magnoliopsida</taxon>
        <taxon>eudicotyledons</taxon>
        <taxon>Gunneridae</taxon>
        <taxon>Pentapetalae</taxon>
        <taxon>asterids</taxon>
        <taxon>campanulids</taxon>
        <taxon>Asterales</taxon>
        <taxon>Asteraceae</taxon>
        <taxon>Carduoideae</taxon>
        <taxon>Cardueae</taxon>
        <taxon>Arctiinae</taxon>
        <taxon>Arctium</taxon>
    </lineage>
</organism>
<reference evidence="1 2" key="2">
    <citation type="journal article" date="2022" name="Mol. Ecol. Resour.">
        <title>The genomes of chicory, endive, great burdock and yacon provide insights into Asteraceae paleo-polyploidization history and plant inulin production.</title>
        <authorList>
            <person name="Fan W."/>
            <person name="Wang S."/>
            <person name="Wang H."/>
            <person name="Wang A."/>
            <person name="Jiang F."/>
            <person name="Liu H."/>
            <person name="Zhao H."/>
            <person name="Xu D."/>
            <person name="Zhang Y."/>
        </authorList>
    </citation>
    <scope>NUCLEOTIDE SEQUENCE [LARGE SCALE GENOMIC DNA]</scope>
    <source>
        <strain evidence="2">cv. Niubang</strain>
    </source>
</reference>
<evidence type="ECO:0000313" key="1">
    <source>
        <dbReference type="EMBL" id="KAI3692681.1"/>
    </source>
</evidence>
<evidence type="ECO:0000313" key="2">
    <source>
        <dbReference type="Proteomes" id="UP001055879"/>
    </source>
</evidence>
<dbReference type="Proteomes" id="UP001055879">
    <property type="component" value="Linkage Group LG11"/>
</dbReference>
<proteinExistence type="predicted"/>
<name>A0ACB8Z5M4_ARCLA</name>